<reference evidence="1 2" key="1">
    <citation type="submission" date="2020-04" db="EMBL/GenBank/DDBJ databases">
        <title>Genomic insights into acetone-butanol-ethanol (ABE) fermentation by sequencing solventogenic clostridia strains.</title>
        <authorList>
            <person name="Brown S."/>
        </authorList>
    </citation>
    <scope>NUCLEOTIDE SEQUENCE [LARGE SCALE GENOMIC DNA]</scope>
    <source>
        <strain evidence="1 2">DJ011</strain>
    </source>
</reference>
<evidence type="ECO:0000313" key="1">
    <source>
        <dbReference type="EMBL" id="MBC2396431.1"/>
    </source>
</evidence>
<keyword evidence="2" id="KW-1185">Reference proteome</keyword>
<dbReference type="Proteomes" id="UP000563151">
    <property type="component" value="Unassembled WGS sequence"/>
</dbReference>
<dbReference type="InterPro" id="IPR011990">
    <property type="entry name" value="TPR-like_helical_dom_sf"/>
</dbReference>
<comment type="caution">
    <text evidence="1">The sequence shown here is derived from an EMBL/GenBank/DDBJ whole genome shotgun (WGS) entry which is preliminary data.</text>
</comment>
<dbReference type="EMBL" id="JAAZWO010000001">
    <property type="protein sequence ID" value="MBC2396431.1"/>
    <property type="molecule type" value="Genomic_DNA"/>
</dbReference>
<sequence length="291" mass="33927">MKILFCNIGWMKRYKGVTGDDNITLSGEYVDKNHKGAEQYNFLNIDGNYYGYVCTKSSGNKNSELQLEKIDDSGENKDSLEEVLVIWVAKRPNDKVGGRIIGWYKNATVYRFYKENSLLIYNIKAKVEDCVLIPPMHRTYIIYPARVIGAGKGMGKSNTWFAKGEEAEEIIENCIRYIETYSYERYDQPITEDQLTFVTKDEFNDLNSYLKEGDKLLYKNPLKSIQYWNKIIKEGGEDLNILYRKALGFINLRFYSKADKLLRYILTKDSNYKEGKKKIIELENMLRGLEN</sequence>
<organism evidence="1 2">
    <name type="scientific">Clostridium tetanomorphum</name>
    <dbReference type="NCBI Taxonomy" id="1553"/>
    <lineage>
        <taxon>Bacteria</taxon>
        <taxon>Bacillati</taxon>
        <taxon>Bacillota</taxon>
        <taxon>Clostridia</taxon>
        <taxon>Eubacteriales</taxon>
        <taxon>Clostridiaceae</taxon>
        <taxon>Clostridium</taxon>
    </lineage>
</organism>
<gene>
    <name evidence="1" type="ORF">HGG79_01380</name>
</gene>
<name>A0A923IYI7_CLOTT</name>
<evidence type="ECO:0000313" key="2">
    <source>
        <dbReference type="Proteomes" id="UP000563151"/>
    </source>
</evidence>
<dbReference type="RefSeq" id="WP_051593302.1">
    <property type="nucleotide sequence ID" value="NZ_JAAZWO010000001.1"/>
</dbReference>
<protein>
    <submittedName>
        <fullName evidence="1">Uncharacterized protein</fullName>
    </submittedName>
</protein>
<dbReference type="SUPFAM" id="SSF48452">
    <property type="entry name" value="TPR-like"/>
    <property type="match status" value="1"/>
</dbReference>
<dbReference type="AlphaFoldDB" id="A0A923IYI7"/>
<proteinExistence type="predicted"/>
<accession>A0A923IYI7</accession>